<accession>A0A8J2TNJ0</accession>
<proteinExistence type="inferred from homology"/>
<dbReference type="EMBL" id="BMEV01000033">
    <property type="protein sequence ID" value="GFZ77837.1"/>
    <property type="molecule type" value="Genomic_DNA"/>
</dbReference>
<feature type="coiled-coil region" evidence="4">
    <location>
        <begin position="50"/>
        <end position="77"/>
    </location>
</feature>
<feature type="signal peptide" evidence="5">
    <location>
        <begin position="1"/>
        <end position="23"/>
    </location>
</feature>
<dbReference type="GO" id="GO:0015768">
    <property type="term" value="P:maltose transport"/>
    <property type="evidence" value="ECO:0007669"/>
    <property type="project" value="TreeGrafter"/>
</dbReference>
<organism evidence="6 7">
    <name type="scientific">Compostibacillus humi</name>
    <dbReference type="NCBI Taxonomy" id="1245525"/>
    <lineage>
        <taxon>Bacteria</taxon>
        <taxon>Bacillati</taxon>
        <taxon>Bacillota</taxon>
        <taxon>Bacilli</taxon>
        <taxon>Bacillales</taxon>
        <taxon>Bacillaceae</taxon>
        <taxon>Compostibacillus</taxon>
    </lineage>
</organism>
<evidence type="ECO:0000256" key="4">
    <source>
        <dbReference type="SAM" id="Coils"/>
    </source>
</evidence>
<evidence type="ECO:0000256" key="1">
    <source>
        <dbReference type="ARBA" id="ARBA00008520"/>
    </source>
</evidence>
<name>A0A8J2TNJ0_9BACI</name>
<dbReference type="GO" id="GO:1901982">
    <property type="term" value="F:maltose binding"/>
    <property type="evidence" value="ECO:0007669"/>
    <property type="project" value="TreeGrafter"/>
</dbReference>
<dbReference type="AlphaFoldDB" id="A0A8J2TNJ0"/>
<dbReference type="GO" id="GO:0055052">
    <property type="term" value="C:ATP-binding cassette (ABC) transporter complex, substrate-binding subunit-containing"/>
    <property type="evidence" value="ECO:0007669"/>
    <property type="project" value="TreeGrafter"/>
</dbReference>
<dbReference type="Proteomes" id="UP000602050">
    <property type="component" value="Unassembled WGS sequence"/>
</dbReference>
<evidence type="ECO:0000256" key="5">
    <source>
        <dbReference type="SAM" id="SignalP"/>
    </source>
</evidence>
<gene>
    <name evidence="6" type="ORF">GCM10010978_19260</name>
</gene>
<comment type="similarity">
    <text evidence="1">Belongs to the bacterial solute-binding protein 1 family.</text>
</comment>
<feature type="chain" id="PRO_5038821739" evidence="5">
    <location>
        <begin position="24"/>
        <end position="462"/>
    </location>
</feature>
<sequence>MKKLQVLLTVVISAILLVGCGGADGEESSGGQSGDDNKIVIKAQTLGSEVTRVDNLVEAAKVLNEELKEEGEDIQVEVEPMYYDGSNEDYAKQFMLAHQANKEPDIYATGHEHIGWLADGGYILPLDELKDSEVYSDIIYPNLWDSVTYKGQIWAAIQDIESRPVFYNKDALKELGWSEDEINSLPERVKNGEFTLDDMTQLAEEAVEKGVTEYGIIHRPVEGPDFHYMAYNFGGTIYDAEENKIVLDKEATEKQLSYFAEIADKGLIPDNLTQMEWSNIHRTVVNGKTLFYYGGIWNIFNWGEDDYHEEVGKVDGEWVREHFGMMLVPAAEKGGKPVTLSHPYVYVVSSQTEHPEIVKRLLELVAAPELQLKHAIDTFHYPITKDVAEMDEFKEAPALAETVYMLEYTTFLPNHEDFTTYSQAIYGAIQAVELGKKTVEEALADMETQLKNDLGDELIVKE</sequence>
<dbReference type="PROSITE" id="PS51257">
    <property type="entry name" value="PROKAR_LIPOPROTEIN"/>
    <property type="match status" value="1"/>
</dbReference>
<dbReference type="PANTHER" id="PTHR30061:SF50">
    <property type="entry name" value="MALTOSE_MALTODEXTRIN-BINDING PERIPLASMIC PROTEIN"/>
    <property type="match status" value="1"/>
</dbReference>
<comment type="caution">
    <text evidence="6">The sequence shown here is derived from an EMBL/GenBank/DDBJ whole genome shotgun (WGS) entry which is preliminary data.</text>
</comment>
<reference evidence="6" key="1">
    <citation type="journal article" date="2014" name="Int. J. Syst. Evol. Microbiol.">
        <title>Complete genome sequence of Corynebacterium casei LMG S-19264T (=DSM 44701T), isolated from a smear-ripened cheese.</title>
        <authorList>
            <consortium name="US DOE Joint Genome Institute (JGI-PGF)"/>
            <person name="Walter F."/>
            <person name="Albersmeier A."/>
            <person name="Kalinowski J."/>
            <person name="Ruckert C."/>
        </authorList>
    </citation>
    <scope>NUCLEOTIDE SEQUENCE</scope>
    <source>
        <strain evidence="6">CGMCC 1.12360</strain>
    </source>
</reference>
<dbReference type="RefSeq" id="WP_188392196.1">
    <property type="nucleotide sequence ID" value="NZ_BMEV01000033.1"/>
</dbReference>
<protein>
    <submittedName>
        <fullName evidence="6">Sugar ABC transporter substrate-binding protein</fullName>
    </submittedName>
</protein>
<keyword evidence="7" id="KW-1185">Reference proteome</keyword>
<reference evidence="6" key="2">
    <citation type="submission" date="2020-09" db="EMBL/GenBank/DDBJ databases">
        <authorList>
            <person name="Sun Q."/>
            <person name="Zhou Y."/>
        </authorList>
    </citation>
    <scope>NUCLEOTIDE SEQUENCE</scope>
    <source>
        <strain evidence="6">CGMCC 1.12360</strain>
    </source>
</reference>
<evidence type="ECO:0000313" key="6">
    <source>
        <dbReference type="EMBL" id="GFZ77837.1"/>
    </source>
</evidence>
<dbReference type="Gene3D" id="3.40.190.10">
    <property type="entry name" value="Periplasmic binding protein-like II"/>
    <property type="match status" value="1"/>
</dbReference>
<keyword evidence="4" id="KW-0175">Coiled coil</keyword>
<dbReference type="InterPro" id="IPR006059">
    <property type="entry name" value="SBP"/>
</dbReference>
<keyword evidence="3 5" id="KW-0732">Signal</keyword>
<dbReference type="Pfam" id="PF01547">
    <property type="entry name" value="SBP_bac_1"/>
    <property type="match status" value="1"/>
</dbReference>
<dbReference type="GO" id="GO:0042956">
    <property type="term" value="P:maltodextrin transmembrane transport"/>
    <property type="evidence" value="ECO:0007669"/>
    <property type="project" value="TreeGrafter"/>
</dbReference>
<keyword evidence="2" id="KW-0813">Transport</keyword>
<evidence type="ECO:0000313" key="7">
    <source>
        <dbReference type="Proteomes" id="UP000602050"/>
    </source>
</evidence>
<evidence type="ECO:0000256" key="3">
    <source>
        <dbReference type="ARBA" id="ARBA00022729"/>
    </source>
</evidence>
<evidence type="ECO:0000256" key="2">
    <source>
        <dbReference type="ARBA" id="ARBA00022448"/>
    </source>
</evidence>
<dbReference type="PANTHER" id="PTHR30061">
    <property type="entry name" value="MALTOSE-BINDING PERIPLASMIC PROTEIN"/>
    <property type="match status" value="1"/>
</dbReference>
<dbReference type="SUPFAM" id="SSF53850">
    <property type="entry name" value="Periplasmic binding protein-like II"/>
    <property type="match status" value="1"/>
</dbReference>